<evidence type="ECO:0000256" key="4">
    <source>
        <dbReference type="ARBA" id="ARBA00022723"/>
    </source>
</evidence>
<evidence type="ECO:0000256" key="5">
    <source>
        <dbReference type="ARBA" id="ARBA00022982"/>
    </source>
</evidence>
<keyword evidence="6" id="KW-0408">Iron</keyword>
<dbReference type="SUPFAM" id="SSF48695">
    <property type="entry name" value="Multiheme cytochromes"/>
    <property type="match status" value="1"/>
</dbReference>
<keyword evidence="7" id="KW-0472">Membrane</keyword>
<evidence type="ECO:0000256" key="7">
    <source>
        <dbReference type="ARBA" id="ARBA00023136"/>
    </source>
</evidence>
<dbReference type="EMBL" id="JAHCVK010000012">
    <property type="protein sequence ID" value="MBT0654575.1"/>
    <property type="molecule type" value="Genomic_DNA"/>
</dbReference>
<accession>A0ABS5SH63</accession>
<keyword evidence="3" id="KW-0349">Heme</keyword>
<proteinExistence type="predicted"/>
<dbReference type="PANTHER" id="PTHR30333">
    <property type="entry name" value="CYTOCHROME C-TYPE PROTEIN"/>
    <property type="match status" value="1"/>
</dbReference>
<evidence type="ECO:0000256" key="6">
    <source>
        <dbReference type="ARBA" id="ARBA00023004"/>
    </source>
</evidence>
<dbReference type="InterPro" id="IPR051174">
    <property type="entry name" value="Cytochrome_c-type_ET"/>
</dbReference>
<dbReference type="Proteomes" id="UP000756860">
    <property type="component" value="Unassembled WGS sequence"/>
</dbReference>
<evidence type="ECO:0000256" key="8">
    <source>
        <dbReference type="SAM" id="SignalP"/>
    </source>
</evidence>
<organism evidence="9 10">
    <name type="scientific">Geomobilimonas luticola</name>
    <dbReference type="NCBI Taxonomy" id="1114878"/>
    <lineage>
        <taxon>Bacteria</taxon>
        <taxon>Pseudomonadati</taxon>
        <taxon>Thermodesulfobacteriota</taxon>
        <taxon>Desulfuromonadia</taxon>
        <taxon>Geobacterales</taxon>
        <taxon>Geobacteraceae</taxon>
        <taxon>Geomobilimonas</taxon>
    </lineage>
</organism>
<dbReference type="PANTHER" id="PTHR30333:SF1">
    <property type="entry name" value="CYTOCHROME C-TYPE PROTEIN NAPC"/>
    <property type="match status" value="1"/>
</dbReference>
<keyword evidence="8" id="KW-0732">Signal</keyword>
<evidence type="ECO:0000256" key="3">
    <source>
        <dbReference type="ARBA" id="ARBA00022617"/>
    </source>
</evidence>
<keyword evidence="4" id="KW-0479">Metal-binding</keyword>
<feature type="signal peptide" evidence="8">
    <location>
        <begin position="1"/>
        <end position="31"/>
    </location>
</feature>
<reference evidence="9 10" key="1">
    <citation type="submission" date="2021-05" db="EMBL/GenBank/DDBJ databases">
        <title>The draft genome of Geobacter luticola JCM 17780.</title>
        <authorList>
            <person name="Xu Z."/>
            <person name="Masuda Y."/>
            <person name="Itoh H."/>
            <person name="Senoo K."/>
        </authorList>
    </citation>
    <scope>NUCLEOTIDE SEQUENCE [LARGE SCALE GENOMIC DNA]</scope>
    <source>
        <strain evidence="9 10">JCM 17780</strain>
    </source>
</reference>
<comment type="subcellular location">
    <subcellularLocation>
        <location evidence="1">Membrane</location>
    </subcellularLocation>
</comment>
<sequence length="437" mass="45260">MRLRKGKQMKASKIVVAAAMLTLAASGSALAFHDGGVATCDGCHTMHNSQGGAQMTKNALAVGTTNAYLLQGSDDSSTCLVCHGKAPAGSGYKVLDPAAAAGAAPANFTPGGDFGWLKKDYTWTLPRPGSSKGERHGHNVVANDFGLVADATLTTAPGGTYPAANLGCQSCHDPHGKTRIIDAAGTMATSAPGTSVLPIGDSGSYGAMPDANQAVGVYRLLGGAGYAPKSYATSPFTAAPPIAVAPSTYNRAETTTDTRVAYGKGMSEWCANCHQGLHNDAYPTNLRHPAGNAALMTNVLANYAAYVKSGDLTGTNANAYSSLVPYEEGTADRAALVLHAKTDGTAKSGPDATSNVMCLSCHRAHATGWDSMSRWNNKTEFLTVAGDFPGIDAPTQEGKDYASGRTQAEQKGSYYNRDKAAFAYAQRSLCNKCHAKD</sequence>
<gene>
    <name evidence="9" type="ORF">KI810_16100</name>
</gene>
<evidence type="ECO:0000313" key="10">
    <source>
        <dbReference type="Proteomes" id="UP000756860"/>
    </source>
</evidence>
<keyword evidence="10" id="KW-1185">Reference proteome</keyword>
<evidence type="ECO:0000256" key="2">
    <source>
        <dbReference type="ARBA" id="ARBA00022448"/>
    </source>
</evidence>
<dbReference type="CDD" id="cd21555">
    <property type="entry name" value="OmcS-like"/>
    <property type="match status" value="1"/>
</dbReference>
<protein>
    <submittedName>
        <fullName evidence="9">Cytochrome C</fullName>
    </submittedName>
</protein>
<dbReference type="InterPro" id="IPR036280">
    <property type="entry name" value="Multihaem_cyt_sf"/>
</dbReference>
<keyword evidence="2" id="KW-0813">Transport</keyword>
<dbReference type="Gene3D" id="1.10.1130.10">
    <property type="entry name" value="Flavocytochrome C3, Chain A"/>
    <property type="match status" value="1"/>
</dbReference>
<comment type="caution">
    <text evidence="9">The sequence shown here is derived from an EMBL/GenBank/DDBJ whole genome shotgun (WGS) entry which is preliminary data.</text>
</comment>
<evidence type="ECO:0000256" key="1">
    <source>
        <dbReference type="ARBA" id="ARBA00004370"/>
    </source>
</evidence>
<evidence type="ECO:0000313" key="9">
    <source>
        <dbReference type="EMBL" id="MBT0654575.1"/>
    </source>
</evidence>
<feature type="chain" id="PRO_5045324315" evidence="8">
    <location>
        <begin position="32"/>
        <end position="437"/>
    </location>
</feature>
<name>A0ABS5SH63_9BACT</name>
<keyword evidence="5" id="KW-0249">Electron transport</keyword>